<accession>A0A0K8P7L0</accession>
<dbReference type="GO" id="GO:0030494">
    <property type="term" value="P:bacteriochlorophyll biosynthetic process"/>
    <property type="evidence" value="ECO:0007669"/>
    <property type="project" value="InterPro"/>
</dbReference>
<dbReference type="InterPro" id="IPR004096">
    <property type="entry name" value="V4R"/>
</dbReference>
<reference evidence="3 4" key="2">
    <citation type="journal article" date="2016" name="Science">
        <title>A bacterium that degrades and assimilates poly(ethylene terephthalate).</title>
        <authorList>
            <person name="Yoshida S."/>
            <person name="Hiraga K."/>
            <person name="Takehana T."/>
            <person name="Taniguchi I."/>
            <person name="Yamaji H."/>
            <person name="Maeda Y."/>
            <person name="Toyohara K."/>
            <person name="Miyamoto K."/>
            <person name="Kimura Y."/>
            <person name="Oda K."/>
        </authorList>
    </citation>
    <scope>NUCLEOTIDE SEQUENCE [LARGE SCALE GENOMIC DNA]</scope>
    <source>
        <strain evidence="4">NBRC 110686 / TISTR 2288 / 201-F6</strain>
    </source>
</reference>
<gene>
    <name evidence="3" type="ORF">ISF6_5170</name>
</gene>
<dbReference type="AlphaFoldDB" id="A0A0K8P7L0"/>
<dbReference type="SMART" id="SM00989">
    <property type="entry name" value="V4R"/>
    <property type="match status" value="1"/>
</dbReference>
<name>A0A0K8P7L0_PISS1</name>
<feature type="domain" description="4-vinyl reductase 4VR" evidence="2">
    <location>
        <begin position="148"/>
        <end position="209"/>
    </location>
</feature>
<dbReference type="PANTHER" id="PTHR35090">
    <property type="entry name" value="DNA-DIRECTED RNA POLYMERASE SUBUNIT I"/>
    <property type="match status" value="1"/>
</dbReference>
<evidence type="ECO:0000313" key="4">
    <source>
        <dbReference type="Proteomes" id="UP000037660"/>
    </source>
</evidence>
<dbReference type="NCBIfam" id="TIGR02019">
    <property type="entry name" value="BchJ"/>
    <property type="match status" value="1"/>
</dbReference>
<organism evidence="3 4">
    <name type="scientific">Piscinibacter sakaiensis</name>
    <name type="common">Ideonella sakaiensis</name>
    <dbReference type="NCBI Taxonomy" id="1547922"/>
    <lineage>
        <taxon>Bacteria</taxon>
        <taxon>Pseudomonadati</taxon>
        <taxon>Pseudomonadota</taxon>
        <taxon>Betaproteobacteria</taxon>
        <taxon>Burkholderiales</taxon>
        <taxon>Sphaerotilaceae</taxon>
        <taxon>Piscinibacter</taxon>
    </lineage>
</organism>
<dbReference type="InterPro" id="IPR010249">
    <property type="entry name" value="BchJ"/>
</dbReference>
<dbReference type="GO" id="GO:0015979">
    <property type="term" value="P:photosynthesis"/>
    <property type="evidence" value="ECO:0007669"/>
    <property type="project" value="InterPro"/>
</dbReference>
<proteinExistence type="predicted"/>
<reference evidence="4" key="1">
    <citation type="submission" date="2015-07" db="EMBL/GenBank/DDBJ databases">
        <title>Discovery of a poly(ethylene terephthalate assimilation.</title>
        <authorList>
            <person name="Yoshida S."/>
            <person name="Hiraga K."/>
            <person name="Takehana T."/>
            <person name="Taniguchi I."/>
            <person name="Yamaji H."/>
            <person name="Maeda Y."/>
            <person name="Toyohara K."/>
            <person name="Miyamoto K."/>
            <person name="Kimura Y."/>
            <person name="Oda K."/>
        </authorList>
    </citation>
    <scope>NUCLEOTIDE SEQUENCE [LARGE SCALE GENOMIC DNA]</scope>
    <source>
        <strain evidence="4">NBRC 110686 / TISTR 2288 / 201-F6</strain>
    </source>
</reference>
<dbReference type="PANTHER" id="PTHR35090:SF1">
    <property type="entry name" value="SLR0144 PROTEIN"/>
    <property type="match status" value="1"/>
</dbReference>
<evidence type="ECO:0000259" key="2">
    <source>
        <dbReference type="SMART" id="SM00989"/>
    </source>
</evidence>
<dbReference type="RefSeq" id="WP_054022475.1">
    <property type="nucleotide sequence ID" value="NZ_BBYR01000082.1"/>
</dbReference>
<dbReference type="Gene3D" id="3.30.1380.20">
    <property type="entry name" value="Trafficking protein particle complex subunit 3"/>
    <property type="match status" value="1"/>
</dbReference>
<dbReference type="Proteomes" id="UP000037660">
    <property type="component" value="Unassembled WGS sequence"/>
</dbReference>
<evidence type="ECO:0000313" key="3">
    <source>
        <dbReference type="EMBL" id="GAP38617.1"/>
    </source>
</evidence>
<comment type="caution">
    <text evidence="3">The sequence shown here is derived from an EMBL/GenBank/DDBJ whole genome shotgun (WGS) entry which is preliminary data.</text>
</comment>
<dbReference type="EMBL" id="BBYR01000082">
    <property type="protein sequence ID" value="GAP38617.1"/>
    <property type="molecule type" value="Genomic_DNA"/>
</dbReference>
<dbReference type="InterPro" id="IPR024096">
    <property type="entry name" value="NO_sig/Golgi_transp_ligand-bd"/>
</dbReference>
<dbReference type="OrthoDB" id="2080515at2"/>
<dbReference type="STRING" id="1547922.ISF6_5170"/>
<protein>
    <submittedName>
        <fullName evidence="3">Protein BchJ</fullName>
    </submittedName>
</protein>
<keyword evidence="4" id="KW-1185">Reference proteome</keyword>
<evidence type="ECO:0000256" key="1">
    <source>
        <dbReference type="SAM" id="MobiDB-lite"/>
    </source>
</evidence>
<sequence length="217" mass="22864">MSAATGTRRGGGSAPPRDRIGPNAITRLAEALVGHGGPALAAEVFGQAGLARHLRRPPDTMVPEDEACRLHAALRERLGAQAPALARAAGTATADYLLAHRIPRPVQALLRWLPAPLAARGLLAAMRGHAWTFAGSGRFEAAAGSGGRATLTIRGNPLCRGQLALAPACDYYAATFERLFRVLVHPDCRVAEVACEARGDTACRFEVTREAPPKIRA</sequence>
<dbReference type="SUPFAM" id="SSF111126">
    <property type="entry name" value="Ligand-binding domain in the NO signalling and Golgi transport"/>
    <property type="match status" value="1"/>
</dbReference>
<dbReference type="Pfam" id="PF02830">
    <property type="entry name" value="V4R"/>
    <property type="match status" value="1"/>
</dbReference>
<feature type="region of interest" description="Disordered" evidence="1">
    <location>
        <begin position="1"/>
        <end position="21"/>
    </location>
</feature>